<evidence type="ECO:0000313" key="3">
    <source>
        <dbReference type="Proteomes" id="UP001389717"/>
    </source>
</evidence>
<organism evidence="2 3">
    <name type="scientific">Rossellomorea oryzaecorticis</name>
    <dbReference type="NCBI Taxonomy" id="1396505"/>
    <lineage>
        <taxon>Bacteria</taxon>
        <taxon>Bacillati</taxon>
        <taxon>Bacillota</taxon>
        <taxon>Bacilli</taxon>
        <taxon>Bacillales</taxon>
        <taxon>Bacillaceae</taxon>
        <taxon>Rossellomorea</taxon>
    </lineage>
</organism>
<dbReference type="EMBL" id="JBBYAF010000016">
    <property type="protein sequence ID" value="MEL3972564.1"/>
    <property type="molecule type" value="Genomic_DNA"/>
</dbReference>
<feature type="coiled-coil region" evidence="1">
    <location>
        <begin position="19"/>
        <end position="46"/>
    </location>
</feature>
<comment type="caution">
    <text evidence="2">The sequence shown here is derived from an EMBL/GenBank/DDBJ whole genome shotgun (WGS) entry which is preliminary data.</text>
</comment>
<protein>
    <submittedName>
        <fullName evidence="2">Uncharacterized protein</fullName>
    </submittedName>
</protein>
<dbReference type="RefSeq" id="WP_341982970.1">
    <property type="nucleotide sequence ID" value="NZ_JBBYAF010000016.1"/>
</dbReference>
<reference evidence="2 3" key="1">
    <citation type="submission" date="2024-04" db="EMBL/GenBank/DDBJ databases">
        <title>Bacillus oryzaecorticis sp. nov., a moderately halophilic bacterium isolated from rice husks.</title>
        <authorList>
            <person name="Zhu H.-S."/>
        </authorList>
    </citation>
    <scope>NUCLEOTIDE SEQUENCE [LARGE SCALE GENOMIC DNA]</scope>
    <source>
        <strain evidence="2 3">ZC255</strain>
    </source>
</reference>
<name>A0ABU9K8Z7_9BACI</name>
<evidence type="ECO:0000256" key="1">
    <source>
        <dbReference type="SAM" id="Coils"/>
    </source>
</evidence>
<gene>
    <name evidence="2" type="ORF">AAEO50_09750</name>
</gene>
<evidence type="ECO:0000313" key="2">
    <source>
        <dbReference type="EMBL" id="MEL3972564.1"/>
    </source>
</evidence>
<sequence>MVDRVVEVENKSGGVENKRWKVENNLEEVENKVVKVEKKTGKFERNTDDFMSKFIIKKTLQHKIVSRFIQTHEKRGICVILDEKWMLSQVVQLLTQPKIRSNRKNINILILIAPDSG</sequence>
<keyword evidence="3" id="KW-1185">Reference proteome</keyword>
<proteinExistence type="predicted"/>
<dbReference type="Proteomes" id="UP001389717">
    <property type="component" value="Unassembled WGS sequence"/>
</dbReference>
<keyword evidence="1" id="KW-0175">Coiled coil</keyword>
<accession>A0ABU9K8Z7</accession>